<evidence type="ECO:0000313" key="1">
    <source>
        <dbReference type="EMBL" id="MCE2054908.1"/>
    </source>
</evidence>
<evidence type="ECO:0000313" key="2">
    <source>
        <dbReference type="Proteomes" id="UP000823775"/>
    </source>
</evidence>
<reference evidence="1 2" key="1">
    <citation type="journal article" date="2021" name="BMC Genomics">
        <title>Datura genome reveals duplications of psychoactive alkaloid biosynthetic genes and high mutation rate following tissue culture.</title>
        <authorList>
            <person name="Rajewski A."/>
            <person name="Carter-House D."/>
            <person name="Stajich J."/>
            <person name="Litt A."/>
        </authorList>
    </citation>
    <scope>NUCLEOTIDE SEQUENCE [LARGE SCALE GENOMIC DNA]</scope>
    <source>
        <strain evidence="1">AR-01</strain>
    </source>
</reference>
<keyword evidence="2" id="KW-1185">Reference proteome</keyword>
<organism evidence="1 2">
    <name type="scientific">Datura stramonium</name>
    <name type="common">Jimsonweed</name>
    <name type="synonym">Common thornapple</name>
    <dbReference type="NCBI Taxonomy" id="4076"/>
    <lineage>
        <taxon>Eukaryota</taxon>
        <taxon>Viridiplantae</taxon>
        <taxon>Streptophyta</taxon>
        <taxon>Embryophyta</taxon>
        <taxon>Tracheophyta</taxon>
        <taxon>Spermatophyta</taxon>
        <taxon>Magnoliopsida</taxon>
        <taxon>eudicotyledons</taxon>
        <taxon>Gunneridae</taxon>
        <taxon>Pentapetalae</taxon>
        <taxon>asterids</taxon>
        <taxon>lamiids</taxon>
        <taxon>Solanales</taxon>
        <taxon>Solanaceae</taxon>
        <taxon>Solanoideae</taxon>
        <taxon>Datureae</taxon>
        <taxon>Datura</taxon>
    </lineage>
</organism>
<accession>A0ABS8VZJ0</accession>
<sequence length="141" mass="15676">MSEDSAAGPDGYSGKFFQVYWEIIKEDVMDPNAIGNNKDNVSKYIIIGGDNHRKIEEELPHTVRDIIVKVDIGSNIHKDYASGGYILGNYRAKRNPSEDNIKHSSSVEGEVTKKLWRTIGNHSSKIAQSRDCLLLGGTPRS</sequence>
<proteinExistence type="predicted"/>
<name>A0ABS8VZJ0_DATST</name>
<dbReference type="Proteomes" id="UP000823775">
    <property type="component" value="Unassembled WGS sequence"/>
</dbReference>
<gene>
    <name evidence="1" type="ORF">HAX54_041627</name>
</gene>
<dbReference type="EMBL" id="JACEIK010006015">
    <property type="protein sequence ID" value="MCE2054908.1"/>
    <property type="molecule type" value="Genomic_DNA"/>
</dbReference>
<comment type="caution">
    <text evidence="1">The sequence shown here is derived from an EMBL/GenBank/DDBJ whole genome shotgun (WGS) entry which is preliminary data.</text>
</comment>
<protein>
    <submittedName>
        <fullName evidence="1">Uncharacterized protein</fullName>
    </submittedName>
</protein>